<gene>
    <name evidence="10" type="primary">accB</name>
    <name evidence="10" type="ORF">WMO37_12720</name>
</gene>
<evidence type="ECO:0000256" key="5">
    <source>
        <dbReference type="ARBA" id="ARBA00023098"/>
    </source>
</evidence>
<dbReference type="PANTHER" id="PTHR45266">
    <property type="entry name" value="OXALOACETATE DECARBOXYLASE ALPHA CHAIN"/>
    <property type="match status" value="1"/>
</dbReference>
<dbReference type="InterPro" id="IPR000089">
    <property type="entry name" value="Biotin_lipoyl"/>
</dbReference>
<feature type="domain" description="Lipoyl-binding" evidence="9">
    <location>
        <begin position="107"/>
        <end position="184"/>
    </location>
</feature>
<accession>A0ABV1H817</accession>
<proteinExistence type="predicted"/>
<dbReference type="PRINTS" id="PR01071">
    <property type="entry name" value="ACOABIOTINCC"/>
</dbReference>
<keyword evidence="6 8" id="KW-0275">Fatty acid biosynthesis</keyword>
<dbReference type="EMBL" id="JBBMFS010000013">
    <property type="protein sequence ID" value="MEQ2555853.1"/>
    <property type="molecule type" value="Genomic_DNA"/>
</dbReference>
<name>A0ABV1H817_9FIRM</name>
<dbReference type="InterPro" id="IPR050709">
    <property type="entry name" value="Biotin_Carboxyl_Carrier/Decarb"/>
</dbReference>
<dbReference type="InterPro" id="IPR001882">
    <property type="entry name" value="Biotin_BS"/>
</dbReference>
<comment type="caution">
    <text evidence="10">The sequence shown here is derived from an EMBL/GenBank/DDBJ whole genome shotgun (WGS) entry which is preliminary data.</text>
</comment>
<evidence type="ECO:0000313" key="10">
    <source>
        <dbReference type="EMBL" id="MEQ2555853.1"/>
    </source>
</evidence>
<keyword evidence="4 8" id="KW-0276">Fatty acid metabolism</keyword>
<evidence type="ECO:0000256" key="1">
    <source>
        <dbReference type="ARBA" id="ARBA00005194"/>
    </source>
</evidence>
<dbReference type="NCBIfam" id="TIGR00531">
    <property type="entry name" value="BCCP"/>
    <property type="match status" value="1"/>
</dbReference>
<dbReference type="PROSITE" id="PS50968">
    <property type="entry name" value="BIOTINYL_LIPOYL"/>
    <property type="match status" value="1"/>
</dbReference>
<evidence type="ECO:0000256" key="8">
    <source>
        <dbReference type="RuleBase" id="RU364072"/>
    </source>
</evidence>
<dbReference type="PROSITE" id="PS00188">
    <property type="entry name" value="BIOTIN"/>
    <property type="match status" value="1"/>
</dbReference>
<dbReference type="Gene3D" id="2.40.50.100">
    <property type="match status" value="1"/>
</dbReference>
<evidence type="ECO:0000313" key="11">
    <source>
        <dbReference type="Proteomes" id="UP001546774"/>
    </source>
</evidence>
<keyword evidence="5 8" id="KW-0443">Lipid metabolism</keyword>
<evidence type="ECO:0000259" key="9">
    <source>
        <dbReference type="PROSITE" id="PS50968"/>
    </source>
</evidence>
<dbReference type="PANTHER" id="PTHR45266:SF3">
    <property type="entry name" value="OXALOACETATE DECARBOXYLASE ALPHA CHAIN"/>
    <property type="match status" value="1"/>
</dbReference>
<reference evidence="10" key="1">
    <citation type="submission" date="2024-03" db="EMBL/GenBank/DDBJ databases">
        <title>Human intestinal bacterial collection.</title>
        <authorList>
            <person name="Pauvert C."/>
            <person name="Hitch T.C.A."/>
            <person name="Clavel T."/>
        </authorList>
    </citation>
    <scope>NUCLEOTIDE SEQUENCE [LARGE SCALE GENOMIC DNA]</scope>
    <source>
        <strain evidence="10">CLA-AA-H89B</strain>
    </source>
</reference>
<protein>
    <recommendedName>
        <fullName evidence="2 8">Biotin carboxyl carrier protein of acetyl-CoA carboxylase</fullName>
    </recommendedName>
</protein>
<keyword evidence="7 8" id="KW-0092">Biotin</keyword>
<comment type="pathway">
    <text evidence="1 8">Lipid metabolism; fatty acid biosynthesis.</text>
</comment>
<evidence type="ECO:0000256" key="7">
    <source>
        <dbReference type="ARBA" id="ARBA00023267"/>
    </source>
</evidence>
<organism evidence="10 11">
    <name type="scientific">Lachnospira intestinalis</name>
    <dbReference type="NCBI Taxonomy" id="3133158"/>
    <lineage>
        <taxon>Bacteria</taxon>
        <taxon>Bacillati</taxon>
        <taxon>Bacillota</taxon>
        <taxon>Clostridia</taxon>
        <taxon>Lachnospirales</taxon>
        <taxon>Lachnospiraceae</taxon>
        <taxon>Lachnospira</taxon>
    </lineage>
</organism>
<keyword evidence="11" id="KW-1185">Reference proteome</keyword>
<dbReference type="CDD" id="cd06850">
    <property type="entry name" value="biotinyl_domain"/>
    <property type="match status" value="1"/>
</dbReference>
<evidence type="ECO:0000256" key="3">
    <source>
        <dbReference type="ARBA" id="ARBA00022516"/>
    </source>
</evidence>
<dbReference type="InterPro" id="IPR011053">
    <property type="entry name" value="Single_hybrid_motif"/>
</dbReference>
<comment type="function">
    <text evidence="8">This protein is a component of the acetyl coenzyme A carboxylase complex; first, biotin carboxylase catalyzes the carboxylation of the carrier protein and then the transcarboxylase transfers the carboxyl group to form malonyl-CoA.</text>
</comment>
<sequence>MELEQILKLIDAVSKSALTGFSLEEGETKLTLTAERVKEFNQVQQTGEPGIQSGCMQASQAGNRSGVSEERTQSMTTGNPAAMDGYSFTAAGGEYQTDTQKNEKQAEGTVVASPLVGIFYSAPSPEDEPFVTVGDTVKKGQTLGVIEAMKLMNEIESECDGIVKEVLVENGEMVEFGQPLFIVGV</sequence>
<dbReference type="Pfam" id="PF00364">
    <property type="entry name" value="Biotin_lipoyl"/>
    <property type="match status" value="1"/>
</dbReference>
<dbReference type="InterPro" id="IPR001249">
    <property type="entry name" value="AcCoA_biotinCC"/>
</dbReference>
<evidence type="ECO:0000256" key="6">
    <source>
        <dbReference type="ARBA" id="ARBA00023160"/>
    </source>
</evidence>
<dbReference type="SUPFAM" id="SSF51230">
    <property type="entry name" value="Single hybrid motif"/>
    <property type="match status" value="1"/>
</dbReference>
<evidence type="ECO:0000256" key="4">
    <source>
        <dbReference type="ARBA" id="ARBA00022832"/>
    </source>
</evidence>
<evidence type="ECO:0000256" key="2">
    <source>
        <dbReference type="ARBA" id="ARBA00017562"/>
    </source>
</evidence>
<dbReference type="GO" id="GO:0003989">
    <property type="term" value="F:acetyl-CoA carboxylase activity"/>
    <property type="evidence" value="ECO:0007669"/>
    <property type="project" value="UniProtKB-EC"/>
</dbReference>
<keyword evidence="10" id="KW-0436">Ligase</keyword>
<keyword evidence="3 8" id="KW-0444">Lipid biosynthesis</keyword>
<dbReference type="Proteomes" id="UP001546774">
    <property type="component" value="Unassembled WGS sequence"/>
</dbReference>